<dbReference type="Pfam" id="PF00067">
    <property type="entry name" value="p450"/>
    <property type="match status" value="1"/>
</dbReference>
<dbReference type="PRINTS" id="PR00463">
    <property type="entry name" value="EP450I"/>
</dbReference>
<sequence>MSSRPLPASAFPPGPRGYPILGVLPHLRADPISTFLDAANRYGDIVHMRVGPYRGFLVCDPAGIKHVLQDNPRNYHKSPLYDRLRDNLGNGLLTSEDTSWLRQRRLAQPAFHRQRLVDMADVMVGCTELMVARWDGLASRGETIDLVSEMMALTQAIIVRTMFSTDLGAAAEIVNRTWPIINRRIGETFWSTKLETALPLAANRRFWRALRELDAVVYRIIAERRQARREQADLLSMLLSARDEETGTGMTDRQLRDEVVTMLLAGHETTSLALSWTYYLLSQHPLVEARLVDEVDRVVGDMRLGFAHIDRLSFTRCVIEESLRLYPPAWGFSRRALGDDDVCGYHLPRGFLVFMIPFVVHRRPALWPDPDRFDPDRFTPEQVSARPRFSYLPFGGGPRGCIGNQFAMTEAVLIVAAIAQRYRIELVPGQEIRPEPLITLRPAPSVRAIVSRRHARDERSAG</sequence>
<evidence type="ECO:0000256" key="4">
    <source>
        <dbReference type="ARBA" id="ARBA00023002"/>
    </source>
</evidence>
<protein>
    <submittedName>
        <fullName evidence="9">Pentalenene oxygenase</fullName>
        <ecNumber evidence="9">1.14.13.133</ecNumber>
    </submittedName>
</protein>
<gene>
    <name evidence="9" type="primary">ptlI</name>
    <name evidence="9" type="ORF">LuPra_00159</name>
</gene>
<evidence type="ECO:0000256" key="7">
    <source>
        <dbReference type="PIRSR" id="PIRSR602401-1"/>
    </source>
</evidence>
<evidence type="ECO:0000256" key="8">
    <source>
        <dbReference type="RuleBase" id="RU000461"/>
    </source>
</evidence>
<dbReference type="Proteomes" id="UP000076079">
    <property type="component" value="Chromosome"/>
</dbReference>
<dbReference type="PATRIC" id="fig|1813736.3.peg.170"/>
<keyword evidence="5 7" id="KW-0408">Iron</keyword>
<dbReference type="GO" id="GO:0004497">
    <property type="term" value="F:monooxygenase activity"/>
    <property type="evidence" value="ECO:0007669"/>
    <property type="project" value="UniProtKB-KW"/>
</dbReference>
<dbReference type="PANTHER" id="PTHR24291">
    <property type="entry name" value="CYTOCHROME P450 FAMILY 4"/>
    <property type="match status" value="1"/>
</dbReference>
<dbReference type="InterPro" id="IPR036396">
    <property type="entry name" value="Cyt_P450_sf"/>
</dbReference>
<comment type="cofactor">
    <cofactor evidence="7">
        <name>heme</name>
        <dbReference type="ChEBI" id="CHEBI:30413"/>
    </cofactor>
</comment>
<evidence type="ECO:0000256" key="2">
    <source>
        <dbReference type="ARBA" id="ARBA00022617"/>
    </source>
</evidence>
<reference evidence="9 10" key="1">
    <citation type="journal article" date="2016" name="Genome Announc.">
        <title>First Complete Genome Sequence of a Subdivision 6 Acidobacterium Strain.</title>
        <authorList>
            <person name="Huang S."/>
            <person name="Vieira S."/>
            <person name="Bunk B."/>
            <person name="Riedel T."/>
            <person name="Sproer C."/>
            <person name="Overmann J."/>
        </authorList>
    </citation>
    <scope>NUCLEOTIDE SEQUENCE [LARGE SCALE GENOMIC DNA]</scope>
    <source>
        <strain evidence="10">DSM 100886 HEG_-6_39</strain>
    </source>
</reference>
<evidence type="ECO:0000256" key="6">
    <source>
        <dbReference type="ARBA" id="ARBA00023033"/>
    </source>
</evidence>
<comment type="similarity">
    <text evidence="1 8">Belongs to the cytochrome P450 family.</text>
</comment>
<dbReference type="InterPro" id="IPR002401">
    <property type="entry name" value="Cyt_P450_E_grp-I"/>
</dbReference>
<dbReference type="GO" id="GO:0016705">
    <property type="term" value="F:oxidoreductase activity, acting on paired donors, with incorporation or reduction of molecular oxygen"/>
    <property type="evidence" value="ECO:0007669"/>
    <property type="project" value="InterPro"/>
</dbReference>
<keyword evidence="3 7" id="KW-0479">Metal-binding</keyword>
<keyword evidence="4 8" id="KW-0560">Oxidoreductase</keyword>
<dbReference type="PROSITE" id="PS00086">
    <property type="entry name" value="CYTOCHROME_P450"/>
    <property type="match status" value="1"/>
</dbReference>
<dbReference type="InterPro" id="IPR050196">
    <property type="entry name" value="Cytochrome_P450_Monoox"/>
</dbReference>
<evidence type="ECO:0000256" key="1">
    <source>
        <dbReference type="ARBA" id="ARBA00010617"/>
    </source>
</evidence>
<evidence type="ECO:0000313" key="9">
    <source>
        <dbReference type="EMBL" id="AMY06995.1"/>
    </source>
</evidence>
<dbReference type="PRINTS" id="PR00385">
    <property type="entry name" value="P450"/>
</dbReference>
<dbReference type="EC" id="1.14.13.133" evidence="9"/>
<accession>A0A143PEQ1</accession>
<evidence type="ECO:0000256" key="5">
    <source>
        <dbReference type="ARBA" id="ARBA00023004"/>
    </source>
</evidence>
<dbReference type="CDD" id="cd20620">
    <property type="entry name" value="CYP132-like"/>
    <property type="match status" value="1"/>
</dbReference>
<dbReference type="Gene3D" id="1.10.630.10">
    <property type="entry name" value="Cytochrome P450"/>
    <property type="match status" value="1"/>
</dbReference>
<dbReference type="PANTHER" id="PTHR24291:SF50">
    <property type="entry name" value="BIFUNCTIONAL ALBAFLAVENONE MONOOXYGENASE_TERPENE SYNTHASE"/>
    <property type="match status" value="1"/>
</dbReference>
<dbReference type="GO" id="GO:0005506">
    <property type="term" value="F:iron ion binding"/>
    <property type="evidence" value="ECO:0007669"/>
    <property type="project" value="InterPro"/>
</dbReference>
<dbReference type="AlphaFoldDB" id="A0A143PEQ1"/>
<dbReference type="OrthoDB" id="9789468at2"/>
<keyword evidence="2 7" id="KW-0349">Heme</keyword>
<name>A0A143PEQ1_LUTPR</name>
<proteinExistence type="inferred from homology"/>
<keyword evidence="6 8" id="KW-0503">Monooxygenase</keyword>
<evidence type="ECO:0000313" key="10">
    <source>
        <dbReference type="Proteomes" id="UP000076079"/>
    </source>
</evidence>
<dbReference type="KEGG" id="abac:LuPra_00159"/>
<dbReference type="RefSeq" id="WP_110169006.1">
    <property type="nucleotide sequence ID" value="NZ_CP015136.1"/>
</dbReference>
<keyword evidence="10" id="KW-1185">Reference proteome</keyword>
<reference evidence="10" key="2">
    <citation type="submission" date="2016-04" db="EMBL/GenBank/DDBJ databases">
        <title>First Complete Genome Sequence of a Subdivision 6 Acidobacterium.</title>
        <authorList>
            <person name="Huang S."/>
            <person name="Vieira S."/>
            <person name="Bunk B."/>
            <person name="Riedel T."/>
            <person name="Sproeer C."/>
            <person name="Overmann J."/>
        </authorList>
    </citation>
    <scope>NUCLEOTIDE SEQUENCE [LARGE SCALE GENOMIC DNA]</scope>
    <source>
        <strain evidence="10">DSM 100886 HEG_-6_39</strain>
    </source>
</reference>
<evidence type="ECO:0000256" key="3">
    <source>
        <dbReference type="ARBA" id="ARBA00022723"/>
    </source>
</evidence>
<organism evidence="9 10">
    <name type="scientific">Luteitalea pratensis</name>
    <dbReference type="NCBI Taxonomy" id="1855912"/>
    <lineage>
        <taxon>Bacteria</taxon>
        <taxon>Pseudomonadati</taxon>
        <taxon>Acidobacteriota</taxon>
        <taxon>Vicinamibacteria</taxon>
        <taxon>Vicinamibacterales</taxon>
        <taxon>Vicinamibacteraceae</taxon>
        <taxon>Luteitalea</taxon>
    </lineage>
</organism>
<feature type="binding site" description="axial binding residue" evidence="7">
    <location>
        <position position="401"/>
    </location>
    <ligand>
        <name>heme</name>
        <dbReference type="ChEBI" id="CHEBI:30413"/>
    </ligand>
    <ligandPart>
        <name>Fe</name>
        <dbReference type="ChEBI" id="CHEBI:18248"/>
    </ligandPart>
</feature>
<dbReference type="SUPFAM" id="SSF48264">
    <property type="entry name" value="Cytochrome P450"/>
    <property type="match status" value="1"/>
</dbReference>
<dbReference type="InterPro" id="IPR001128">
    <property type="entry name" value="Cyt_P450"/>
</dbReference>
<dbReference type="STRING" id="1855912.LuPra_00159"/>
<dbReference type="GO" id="GO:0020037">
    <property type="term" value="F:heme binding"/>
    <property type="evidence" value="ECO:0007669"/>
    <property type="project" value="InterPro"/>
</dbReference>
<dbReference type="EMBL" id="CP015136">
    <property type="protein sequence ID" value="AMY06995.1"/>
    <property type="molecule type" value="Genomic_DNA"/>
</dbReference>
<dbReference type="InterPro" id="IPR017972">
    <property type="entry name" value="Cyt_P450_CS"/>
</dbReference>